<dbReference type="EMBL" id="MU251247">
    <property type="protein sequence ID" value="KAG9256869.1"/>
    <property type="molecule type" value="Genomic_DNA"/>
</dbReference>
<dbReference type="SUPFAM" id="SSF54909">
    <property type="entry name" value="Dimeric alpha+beta barrel"/>
    <property type="match status" value="1"/>
</dbReference>
<evidence type="ECO:0000313" key="2">
    <source>
        <dbReference type="Proteomes" id="UP000887229"/>
    </source>
</evidence>
<dbReference type="OrthoDB" id="265717at2759"/>
<accession>A0A9P7ZRA3</accession>
<dbReference type="PANTHER" id="PTHR40257">
    <property type="match status" value="1"/>
</dbReference>
<keyword evidence="2" id="KW-1185">Reference proteome</keyword>
<name>A0A9P7ZRA3_9HYPO</name>
<evidence type="ECO:0000313" key="1">
    <source>
        <dbReference type="EMBL" id="KAG9256869.1"/>
    </source>
</evidence>
<dbReference type="PANTHER" id="PTHR40257:SF1">
    <property type="entry name" value="DUF1330 DOMAIN-CONTAINING PROTEIN"/>
    <property type="match status" value="1"/>
</dbReference>
<dbReference type="RefSeq" id="XP_046120793.1">
    <property type="nucleotide sequence ID" value="XM_046262054.1"/>
</dbReference>
<sequence length="263" mass="28731">MVVCTLHIIALKPGVSVASFLSKLREGNAKPVFQAKALRWMILPSNQSAGHLLGRNKHWDLLIGLQAGTPLPPRAVADMDDVWTASCGVSSQALSGYAQLNAKLFDAATPPMPFPPGHDAASSQNLELSSELREWCAALPAELQDRPVSMLNLLAFAPGKKDQYKKYGVEFSSRVGANYGGRPKLVGRVIEGAEGRAHEDGWDEVAFVHYPSLNHFASMLASTPYQEVNQQYRLGALKDTFILCVVEIDDRGELVAKQLKHKL</sequence>
<dbReference type="InterPro" id="IPR011008">
    <property type="entry name" value="Dimeric_a/b-barrel"/>
</dbReference>
<evidence type="ECO:0008006" key="3">
    <source>
        <dbReference type="Google" id="ProtNLM"/>
    </source>
</evidence>
<protein>
    <recommendedName>
        <fullName evidence="3">DUF1330 domain-containing protein</fullName>
    </recommendedName>
</protein>
<dbReference type="Gene3D" id="3.30.70.100">
    <property type="match status" value="1"/>
</dbReference>
<comment type="caution">
    <text evidence="1">The sequence shown here is derived from an EMBL/GenBank/DDBJ whole genome shotgun (WGS) entry which is preliminary data.</text>
</comment>
<dbReference type="Proteomes" id="UP000887229">
    <property type="component" value="Unassembled WGS sequence"/>
</dbReference>
<reference evidence="1" key="1">
    <citation type="journal article" date="2021" name="IMA Fungus">
        <title>Genomic characterization of three marine fungi, including Emericellopsis atlantica sp. nov. with signatures of a generalist lifestyle and marine biomass degradation.</title>
        <authorList>
            <person name="Hagestad O.C."/>
            <person name="Hou L."/>
            <person name="Andersen J.H."/>
            <person name="Hansen E.H."/>
            <person name="Altermark B."/>
            <person name="Li C."/>
            <person name="Kuhnert E."/>
            <person name="Cox R.J."/>
            <person name="Crous P.W."/>
            <person name="Spatafora J.W."/>
            <person name="Lail K."/>
            <person name="Amirebrahimi M."/>
            <person name="Lipzen A."/>
            <person name="Pangilinan J."/>
            <person name="Andreopoulos W."/>
            <person name="Hayes R.D."/>
            <person name="Ng V."/>
            <person name="Grigoriev I.V."/>
            <person name="Jackson S.A."/>
            <person name="Sutton T.D.S."/>
            <person name="Dobson A.D.W."/>
            <person name="Rama T."/>
        </authorList>
    </citation>
    <scope>NUCLEOTIDE SEQUENCE</scope>
    <source>
        <strain evidence="1">TS7</strain>
    </source>
</reference>
<gene>
    <name evidence="1" type="ORF">F5Z01DRAFT_634434</name>
</gene>
<dbReference type="AlphaFoldDB" id="A0A9P7ZRA3"/>
<dbReference type="GeneID" id="70292957"/>
<organism evidence="1 2">
    <name type="scientific">Emericellopsis atlantica</name>
    <dbReference type="NCBI Taxonomy" id="2614577"/>
    <lineage>
        <taxon>Eukaryota</taxon>
        <taxon>Fungi</taxon>
        <taxon>Dikarya</taxon>
        <taxon>Ascomycota</taxon>
        <taxon>Pezizomycotina</taxon>
        <taxon>Sordariomycetes</taxon>
        <taxon>Hypocreomycetidae</taxon>
        <taxon>Hypocreales</taxon>
        <taxon>Bionectriaceae</taxon>
        <taxon>Emericellopsis</taxon>
    </lineage>
</organism>
<proteinExistence type="predicted"/>